<evidence type="ECO:0000259" key="1">
    <source>
        <dbReference type="Pfam" id="PF00155"/>
    </source>
</evidence>
<dbReference type="GO" id="GO:0047536">
    <property type="term" value="F:2-aminoadipate transaminase activity"/>
    <property type="evidence" value="ECO:0007669"/>
    <property type="project" value="TreeGrafter"/>
</dbReference>
<organism evidence="2 3">
    <name type="scientific">Penicillium canescens</name>
    <dbReference type="NCBI Taxonomy" id="5083"/>
    <lineage>
        <taxon>Eukaryota</taxon>
        <taxon>Fungi</taxon>
        <taxon>Dikarya</taxon>
        <taxon>Ascomycota</taxon>
        <taxon>Pezizomycotina</taxon>
        <taxon>Eurotiomycetes</taxon>
        <taxon>Eurotiomycetidae</taxon>
        <taxon>Eurotiales</taxon>
        <taxon>Aspergillaceae</taxon>
        <taxon>Penicillium</taxon>
    </lineage>
</organism>
<dbReference type="FunFam" id="3.40.640.10:FF:000080">
    <property type="entry name" value="Aminotransferase, putative"/>
    <property type="match status" value="1"/>
</dbReference>
<evidence type="ECO:0000313" key="2">
    <source>
        <dbReference type="EMBL" id="KAJ6052746.1"/>
    </source>
</evidence>
<dbReference type="PANTHER" id="PTHR42858:SF1">
    <property type="entry name" value="LD15494P"/>
    <property type="match status" value="1"/>
</dbReference>
<keyword evidence="2" id="KW-0808">Transferase</keyword>
<dbReference type="InterPro" id="IPR015422">
    <property type="entry name" value="PyrdxlP-dep_Trfase_small"/>
</dbReference>
<dbReference type="SUPFAM" id="SSF53383">
    <property type="entry name" value="PLP-dependent transferases"/>
    <property type="match status" value="1"/>
</dbReference>
<dbReference type="CDD" id="cd00609">
    <property type="entry name" value="AAT_like"/>
    <property type="match status" value="1"/>
</dbReference>
<evidence type="ECO:0000313" key="3">
    <source>
        <dbReference type="Proteomes" id="UP001219568"/>
    </source>
</evidence>
<feature type="domain" description="Aminotransferase class I/classII large" evidence="1">
    <location>
        <begin position="7"/>
        <end position="411"/>
    </location>
</feature>
<protein>
    <submittedName>
        <fullName evidence="2">Pyridoxal phosphate-dependent transferase major region subdomain 1</fullName>
    </submittedName>
</protein>
<dbReference type="InterPro" id="IPR015421">
    <property type="entry name" value="PyrdxlP-dep_Trfase_major"/>
</dbReference>
<keyword evidence="3" id="KW-1185">Reference proteome</keyword>
<comment type="caution">
    <text evidence="2">The sequence shown here is derived from an EMBL/GenBank/DDBJ whole genome shotgun (WGS) entry which is preliminary data.</text>
</comment>
<reference evidence="2" key="2">
    <citation type="submission" date="2023-01" db="EMBL/GenBank/DDBJ databases">
        <authorList>
            <person name="Petersen C."/>
        </authorList>
    </citation>
    <scope>NUCLEOTIDE SEQUENCE</scope>
    <source>
        <strain evidence="2">IBT 15450</strain>
    </source>
</reference>
<accession>A0AAD6ILL2</accession>
<proteinExistence type="predicted"/>
<dbReference type="AlphaFoldDB" id="A0AAD6ILL2"/>
<gene>
    <name evidence="2" type="ORF">N7460_003280</name>
</gene>
<name>A0AAD6ILL2_PENCN</name>
<dbReference type="InterPro" id="IPR015424">
    <property type="entry name" value="PyrdxlP-dep_Trfase"/>
</dbReference>
<sequence length="429" mass="47604">MQPKTQIDLFQGWPATAMLPTQRLKQAANDVLSNKTIFNDGLAYGPDEGYYPLRKNIANWLSQSYTPLHTINAERISITGGASQNLACVLQVFTEPAQTQRIWLVEPCYHLVFRVFEDAGFAGRMVGIPEDEGGMDVTALELALSEFESSENVTKPPRPYRKIYRHVIYCVPSFSNPSGTTMSRARREALVRVARRYDALVVCDDVYDFLNWGVVHASAAVAKHPPRIVDVDRELDGGPLDQFGNTVSNGSFSKLIGPGCRVGWAEGTEDFVYGLSQAGSTRSGGAPSQLMSTFINELLEDHFLPGYIADALIPLGRKRHRLLASAIKRYLGPLGVSFTPDPETSPVVGGYYIWVQLPVTVNATRVCHYALEEQNLVLGNGEVFAVPGRDSLGRDLHRRLRLCFMWEDEERLVEGVERLGAVIENLIDN</sequence>
<dbReference type="GO" id="GO:0030170">
    <property type="term" value="F:pyridoxal phosphate binding"/>
    <property type="evidence" value="ECO:0007669"/>
    <property type="project" value="InterPro"/>
</dbReference>
<dbReference type="InterPro" id="IPR004839">
    <property type="entry name" value="Aminotransferase_I/II_large"/>
</dbReference>
<dbReference type="PANTHER" id="PTHR42858">
    <property type="entry name" value="AMINOTRANSFERASE"/>
    <property type="match status" value="1"/>
</dbReference>
<dbReference type="Proteomes" id="UP001219568">
    <property type="component" value="Unassembled WGS sequence"/>
</dbReference>
<dbReference type="Pfam" id="PF00155">
    <property type="entry name" value="Aminotran_1_2"/>
    <property type="match status" value="1"/>
</dbReference>
<dbReference type="EMBL" id="JAQJZL010000002">
    <property type="protein sequence ID" value="KAJ6052746.1"/>
    <property type="molecule type" value="Genomic_DNA"/>
</dbReference>
<dbReference type="Gene3D" id="3.90.1150.10">
    <property type="entry name" value="Aspartate Aminotransferase, domain 1"/>
    <property type="match status" value="1"/>
</dbReference>
<dbReference type="Gene3D" id="3.40.640.10">
    <property type="entry name" value="Type I PLP-dependent aspartate aminotransferase-like (Major domain)"/>
    <property type="match status" value="1"/>
</dbReference>
<reference evidence="2" key="1">
    <citation type="journal article" date="2023" name="IMA Fungus">
        <title>Comparative genomic study of the Penicillium genus elucidates a diverse pangenome and 15 lateral gene transfer events.</title>
        <authorList>
            <person name="Petersen C."/>
            <person name="Sorensen T."/>
            <person name="Nielsen M.R."/>
            <person name="Sondergaard T.E."/>
            <person name="Sorensen J.L."/>
            <person name="Fitzpatrick D.A."/>
            <person name="Frisvad J.C."/>
            <person name="Nielsen K.L."/>
        </authorList>
    </citation>
    <scope>NUCLEOTIDE SEQUENCE</scope>
    <source>
        <strain evidence="2">IBT 15450</strain>
    </source>
</reference>